<dbReference type="GO" id="GO:0005634">
    <property type="term" value="C:nucleus"/>
    <property type="evidence" value="ECO:0007669"/>
    <property type="project" value="UniProtKB-SubCell"/>
</dbReference>
<feature type="region of interest" description="Disordered" evidence="3">
    <location>
        <begin position="172"/>
        <end position="245"/>
    </location>
</feature>
<evidence type="ECO:0000313" key="6">
    <source>
        <dbReference type="Proteomes" id="UP001620645"/>
    </source>
</evidence>
<name>A0ABD2HWD5_HETSC</name>
<feature type="compositionally biased region" description="Basic and acidic residues" evidence="3">
    <location>
        <begin position="208"/>
        <end position="227"/>
    </location>
</feature>
<comment type="caution">
    <text evidence="5">The sequence shown here is derived from an EMBL/GenBank/DDBJ whole genome shotgun (WGS) entry which is preliminary data.</text>
</comment>
<dbReference type="Pfam" id="PF03735">
    <property type="entry name" value="ENT"/>
    <property type="match status" value="1"/>
</dbReference>
<protein>
    <recommendedName>
        <fullName evidence="4">ENT domain-containing protein</fullName>
    </recommendedName>
</protein>
<evidence type="ECO:0000259" key="4">
    <source>
        <dbReference type="SMART" id="SM01191"/>
    </source>
</evidence>
<evidence type="ECO:0000313" key="5">
    <source>
        <dbReference type="EMBL" id="KAL3072659.1"/>
    </source>
</evidence>
<proteinExistence type="predicted"/>
<evidence type="ECO:0000256" key="3">
    <source>
        <dbReference type="SAM" id="MobiDB-lite"/>
    </source>
</evidence>
<dbReference type="AlphaFoldDB" id="A0ABD2HWD5"/>
<evidence type="ECO:0000256" key="2">
    <source>
        <dbReference type="ARBA" id="ARBA00023242"/>
    </source>
</evidence>
<gene>
    <name evidence="5" type="ORF">niasHS_017633</name>
</gene>
<feature type="compositionally biased region" description="Basic and acidic residues" evidence="3">
    <location>
        <begin position="330"/>
        <end position="342"/>
    </location>
</feature>
<dbReference type="InterPro" id="IPR036142">
    <property type="entry name" value="ENT_dom-like_sf"/>
</dbReference>
<keyword evidence="2" id="KW-0539">Nucleus</keyword>
<dbReference type="Proteomes" id="UP001620645">
    <property type="component" value="Unassembled WGS sequence"/>
</dbReference>
<dbReference type="Gene3D" id="1.10.1240.40">
    <property type="entry name" value="ENT domain"/>
    <property type="match status" value="1"/>
</dbReference>
<feature type="region of interest" description="Disordered" evidence="3">
    <location>
        <begin position="320"/>
        <end position="342"/>
    </location>
</feature>
<dbReference type="SMART" id="SM01191">
    <property type="entry name" value="ENT"/>
    <property type="match status" value="1"/>
</dbReference>
<reference evidence="5 6" key="1">
    <citation type="submission" date="2024-10" db="EMBL/GenBank/DDBJ databases">
        <authorList>
            <person name="Kim D."/>
        </authorList>
    </citation>
    <scope>NUCLEOTIDE SEQUENCE [LARGE SCALE GENOMIC DNA]</scope>
    <source>
        <strain evidence="5">Taebaek</strain>
    </source>
</reference>
<organism evidence="5 6">
    <name type="scientific">Heterodera schachtii</name>
    <name type="common">Sugarbeet cyst nematode worm</name>
    <name type="synonym">Tylenchus schachtii</name>
    <dbReference type="NCBI Taxonomy" id="97005"/>
    <lineage>
        <taxon>Eukaryota</taxon>
        <taxon>Metazoa</taxon>
        <taxon>Ecdysozoa</taxon>
        <taxon>Nematoda</taxon>
        <taxon>Chromadorea</taxon>
        <taxon>Rhabditida</taxon>
        <taxon>Tylenchina</taxon>
        <taxon>Tylenchomorpha</taxon>
        <taxon>Tylenchoidea</taxon>
        <taxon>Heteroderidae</taxon>
        <taxon>Heteroderinae</taxon>
        <taxon>Heterodera</taxon>
    </lineage>
</organism>
<dbReference type="InterPro" id="IPR005491">
    <property type="entry name" value="ENT_dom"/>
</dbReference>
<comment type="subcellular location">
    <subcellularLocation>
        <location evidence="1">Nucleus</location>
    </subcellularLocation>
</comment>
<accession>A0ABD2HWD5</accession>
<feature type="compositionally biased region" description="Polar residues" evidence="3">
    <location>
        <begin position="178"/>
        <end position="196"/>
    </location>
</feature>
<keyword evidence="6" id="KW-1185">Reference proteome</keyword>
<evidence type="ECO:0000256" key="1">
    <source>
        <dbReference type="ARBA" id="ARBA00004123"/>
    </source>
</evidence>
<feature type="domain" description="ENT" evidence="4">
    <location>
        <begin position="24"/>
        <end position="96"/>
    </location>
</feature>
<dbReference type="SUPFAM" id="SSF158639">
    <property type="entry name" value="ENT-like"/>
    <property type="match status" value="1"/>
</dbReference>
<dbReference type="EMBL" id="JBICCN010000373">
    <property type="protein sequence ID" value="KAL3072659.1"/>
    <property type="molecule type" value="Genomic_DNA"/>
</dbReference>
<sequence length="602" mass="67330">MQPSTSNLDSKSIIDSYLNSMEDCQFLLRALEKQAFENVVFALRAQGPLTQYTELLLDHLKTALSIDDDEFNIKIRIASNNPHICRIAQRLNPSYDNDARWVSFAYDLTGIELAKIRKMGAVNNDPKLFSKHISELHKHNSTLPNANDALSHLMALPKQPYVPERLRKFLHSSESNEDTISTKNGETVTVTTQKPTKNGVGRPRKRKRVEDEKRKKEVSLEKKKKEEEPLESEESAKKCLSDTQQKAKRTPFYKYNVSKSTKEAESVINSALSHPIYHSNKSFSKSLPLSSADYPSSSSQLQHCHNLSIGPNNEAKCDFTKGEQSSNFDHGLKRSDETRRRENDETTFVCARVRPFHRAVQPNTRGTDKKLKISSHLQDSHNQKCYSHFRQNTKYCGQTPIHMAKNENNFGKDLHCEEVSKWCKNHFEERRKLNDAPQTPHSSKESVLSTKPSPLVSAHYVAHSSRQILRASNEIVEADHAYEKASSSLPIENNVTNANVSSAVPAVIGNCAAPITVQAENGLVVSNGTCDNGTPSSNHLTTLTTLDLLRTKEFIVNQSISMDEVVETSGLDFLASTASLLAPMKPSVVKCNNDKISATSQG</sequence>